<name>J9C7N9_9ZZZZ</name>
<organism evidence="1">
    <name type="scientific">gut metagenome</name>
    <dbReference type="NCBI Taxonomy" id="749906"/>
    <lineage>
        <taxon>unclassified sequences</taxon>
        <taxon>metagenomes</taxon>
        <taxon>organismal metagenomes</taxon>
    </lineage>
</organism>
<protein>
    <submittedName>
        <fullName evidence="1">Uncharacterized protein</fullName>
    </submittedName>
</protein>
<gene>
    <name evidence="1" type="ORF">EVA_16018</name>
</gene>
<proteinExistence type="predicted"/>
<evidence type="ECO:0000313" key="1">
    <source>
        <dbReference type="EMBL" id="EJW95875.1"/>
    </source>
</evidence>
<accession>J9C7N9</accession>
<dbReference type="EMBL" id="AMCI01005578">
    <property type="protein sequence ID" value="EJW95875.1"/>
    <property type="molecule type" value="Genomic_DNA"/>
</dbReference>
<dbReference type="AlphaFoldDB" id="J9C7N9"/>
<comment type="caution">
    <text evidence="1">The sequence shown here is derived from an EMBL/GenBank/DDBJ whole genome shotgun (WGS) entry which is preliminary data.</text>
</comment>
<sequence length="40" mass="4292">MYVFLSCDNTGDTIFLMSLTSAPADMITVPGAITLSSPYF</sequence>
<reference evidence="1" key="1">
    <citation type="journal article" date="2012" name="PLoS ONE">
        <title>Gene sets for utilization of primary and secondary nutrition supplies in the distal gut of endangered iberian lynx.</title>
        <authorList>
            <person name="Alcaide M."/>
            <person name="Messina E."/>
            <person name="Richter M."/>
            <person name="Bargiela R."/>
            <person name="Peplies J."/>
            <person name="Huws S.A."/>
            <person name="Newbold C.J."/>
            <person name="Golyshin P.N."/>
            <person name="Simon M.A."/>
            <person name="Lopez G."/>
            <person name="Yakimov M.M."/>
            <person name="Ferrer M."/>
        </authorList>
    </citation>
    <scope>NUCLEOTIDE SEQUENCE</scope>
</reference>